<reference evidence="1" key="1">
    <citation type="submission" date="2020-08" db="EMBL/GenBank/DDBJ databases">
        <title>Genome Sequencing and Pan-Genome Analysis of Migratory bird Vibrio Strains, Inner Mongolia.</title>
        <authorList>
            <person name="Zheng L."/>
        </authorList>
    </citation>
    <scope>NUCLEOTIDE SEQUENCE</scope>
    <source>
        <strain evidence="1">M13F</strain>
    </source>
</reference>
<dbReference type="Proteomes" id="UP000615796">
    <property type="component" value="Unassembled WGS sequence"/>
</dbReference>
<evidence type="ECO:0000313" key="1">
    <source>
        <dbReference type="EMBL" id="MBC5852373.1"/>
    </source>
</evidence>
<dbReference type="InterPro" id="IPR003749">
    <property type="entry name" value="ThiS/MoaD-like"/>
</dbReference>
<dbReference type="Gene3D" id="3.10.20.30">
    <property type="match status" value="1"/>
</dbReference>
<organism evidence="1 2">
    <name type="scientific">Vibrio metschnikovii</name>
    <dbReference type="NCBI Taxonomy" id="28172"/>
    <lineage>
        <taxon>Bacteria</taxon>
        <taxon>Pseudomonadati</taxon>
        <taxon>Pseudomonadota</taxon>
        <taxon>Gammaproteobacteria</taxon>
        <taxon>Vibrionales</taxon>
        <taxon>Vibrionaceae</taxon>
        <taxon>Vibrio</taxon>
    </lineage>
</organism>
<dbReference type="EMBL" id="JACRUP010000013">
    <property type="protein sequence ID" value="MBC5852373.1"/>
    <property type="molecule type" value="Genomic_DNA"/>
</dbReference>
<dbReference type="AlphaFoldDB" id="A0A9X0R9V7"/>
<comment type="caution">
    <text evidence="1">The sequence shown here is derived from an EMBL/GenBank/DDBJ whole genome shotgun (WGS) entry which is preliminary data.</text>
</comment>
<protein>
    <submittedName>
        <fullName evidence="1">Sulfur carrier protein ThiS</fullName>
    </submittedName>
</protein>
<dbReference type="InterPro" id="IPR016155">
    <property type="entry name" value="Mopterin_synth/thiamin_S_b"/>
</dbReference>
<dbReference type="SUPFAM" id="SSF54285">
    <property type="entry name" value="MoaD/ThiS"/>
    <property type="match status" value="1"/>
</dbReference>
<gene>
    <name evidence="1" type="primary">thiS</name>
    <name evidence="1" type="ORF">H8Q88_15830</name>
</gene>
<dbReference type="RefSeq" id="WP_187026835.1">
    <property type="nucleotide sequence ID" value="NZ_CAWQCL010000005.1"/>
</dbReference>
<dbReference type="InterPro" id="IPR012675">
    <property type="entry name" value="Beta-grasp_dom_sf"/>
</dbReference>
<dbReference type="NCBIfam" id="TIGR01683">
    <property type="entry name" value="thiS"/>
    <property type="match status" value="1"/>
</dbReference>
<sequence>MTISVTINQQVQQLAQPITIAELQQQLQLPTVGSVFALNDGIIPQGLWEQTRVNDGDTIAVFQAIAGG</sequence>
<evidence type="ECO:0000313" key="2">
    <source>
        <dbReference type="Proteomes" id="UP000615796"/>
    </source>
</evidence>
<dbReference type="InterPro" id="IPR010035">
    <property type="entry name" value="Thi_S"/>
</dbReference>
<name>A0A9X0R9V7_VIBME</name>
<proteinExistence type="predicted"/>
<dbReference type="Pfam" id="PF02597">
    <property type="entry name" value="ThiS"/>
    <property type="match status" value="1"/>
</dbReference>
<dbReference type="PANTHER" id="PTHR34472:SF1">
    <property type="entry name" value="SULFUR CARRIER PROTEIN THIS"/>
    <property type="match status" value="1"/>
</dbReference>
<keyword evidence="2" id="KW-1185">Reference proteome</keyword>
<dbReference type="PANTHER" id="PTHR34472">
    <property type="entry name" value="SULFUR CARRIER PROTEIN THIS"/>
    <property type="match status" value="1"/>
</dbReference>
<dbReference type="CDD" id="cd00565">
    <property type="entry name" value="Ubl_ThiS"/>
    <property type="match status" value="1"/>
</dbReference>
<accession>A0A9X0R9V7</accession>